<name>A0A2P2JMB3_RHIMU</name>
<sequence>MCIIRLPTVSNGTEEIDPLQKQVIDHNVKNPCWTSPFYSKRHKDQNFGKGKANRNHLNTRCVPLKLAVRSTK</sequence>
<dbReference type="AlphaFoldDB" id="A0A2P2JMB3"/>
<protein>
    <submittedName>
        <fullName evidence="1">Uncharacterized protein</fullName>
    </submittedName>
</protein>
<dbReference type="EMBL" id="GGEC01014115">
    <property type="protein sequence ID" value="MBW94598.1"/>
    <property type="molecule type" value="Transcribed_RNA"/>
</dbReference>
<organism evidence="1">
    <name type="scientific">Rhizophora mucronata</name>
    <name type="common">Asiatic mangrove</name>
    <dbReference type="NCBI Taxonomy" id="61149"/>
    <lineage>
        <taxon>Eukaryota</taxon>
        <taxon>Viridiplantae</taxon>
        <taxon>Streptophyta</taxon>
        <taxon>Embryophyta</taxon>
        <taxon>Tracheophyta</taxon>
        <taxon>Spermatophyta</taxon>
        <taxon>Magnoliopsida</taxon>
        <taxon>eudicotyledons</taxon>
        <taxon>Gunneridae</taxon>
        <taxon>Pentapetalae</taxon>
        <taxon>rosids</taxon>
        <taxon>fabids</taxon>
        <taxon>Malpighiales</taxon>
        <taxon>Rhizophoraceae</taxon>
        <taxon>Rhizophora</taxon>
    </lineage>
</organism>
<reference evidence="1" key="1">
    <citation type="submission" date="2018-02" db="EMBL/GenBank/DDBJ databases">
        <title>Rhizophora mucronata_Transcriptome.</title>
        <authorList>
            <person name="Meera S.P."/>
            <person name="Sreeshan A."/>
            <person name="Augustine A."/>
        </authorList>
    </citation>
    <scope>NUCLEOTIDE SEQUENCE</scope>
    <source>
        <tissue evidence="1">Leaf</tissue>
    </source>
</reference>
<proteinExistence type="predicted"/>
<evidence type="ECO:0000313" key="1">
    <source>
        <dbReference type="EMBL" id="MBW94598.1"/>
    </source>
</evidence>
<accession>A0A2P2JMB3</accession>